<dbReference type="Proteomes" id="UP000179362">
    <property type="component" value="Unassembled WGS sequence"/>
</dbReference>
<dbReference type="AlphaFoldDB" id="A0A1F6U2U7"/>
<dbReference type="SUPFAM" id="SSF54285">
    <property type="entry name" value="MoaD/ThiS"/>
    <property type="match status" value="1"/>
</dbReference>
<proteinExistence type="predicted"/>
<dbReference type="Gene3D" id="3.10.20.30">
    <property type="match status" value="1"/>
</dbReference>
<protein>
    <submittedName>
        <fullName evidence="1">Thiamine biosynthesis protein ThiS</fullName>
    </submittedName>
</protein>
<dbReference type="NCBIfam" id="TIGR01683">
    <property type="entry name" value="thiS"/>
    <property type="match status" value="1"/>
</dbReference>
<dbReference type="CDD" id="cd00565">
    <property type="entry name" value="Ubl_ThiS"/>
    <property type="match status" value="1"/>
</dbReference>
<dbReference type="PANTHER" id="PTHR34472">
    <property type="entry name" value="SULFUR CARRIER PROTEIN THIS"/>
    <property type="match status" value="1"/>
</dbReference>
<dbReference type="Pfam" id="PF02597">
    <property type="entry name" value="ThiS"/>
    <property type="match status" value="1"/>
</dbReference>
<dbReference type="PANTHER" id="PTHR34472:SF1">
    <property type="entry name" value="SULFUR CARRIER PROTEIN THIS"/>
    <property type="match status" value="1"/>
</dbReference>
<evidence type="ECO:0000313" key="2">
    <source>
        <dbReference type="Proteomes" id="UP000179362"/>
    </source>
</evidence>
<dbReference type="EMBL" id="MFTA01000050">
    <property type="protein sequence ID" value="OGI51686.1"/>
    <property type="molecule type" value="Genomic_DNA"/>
</dbReference>
<organism evidence="1 2">
    <name type="scientific">Candidatus Muproteobacteria bacterium RIFCSPHIGHO2_02_FULL_65_16</name>
    <dbReference type="NCBI Taxonomy" id="1817766"/>
    <lineage>
        <taxon>Bacteria</taxon>
        <taxon>Pseudomonadati</taxon>
        <taxon>Pseudomonadota</taxon>
        <taxon>Candidatus Muproteobacteria</taxon>
    </lineage>
</organism>
<dbReference type="InterPro" id="IPR016155">
    <property type="entry name" value="Mopterin_synth/thiamin_S_b"/>
</dbReference>
<gene>
    <name evidence="1" type="ORF">A3B81_04690</name>
</gene>
<evidence type="ECO:0000313" key="1">
    <source>
        <dbReference type="EMBL" id="OGI51686.1"/>
    </source>
</evidence>
<sequence length="66" mass="7239">MKIILNGREKPLPAPVTVAGLLADMGLAERRVAVEVNREIVPRSRHENTVLRDNDRVEIVRAIGGG</sequence>
<name>A0A1F6U2U7_9PROT</name>
<dbReference type="InterPro" id="IPR012675">
    <property type="entry name" value="Beta-grasp_dom_sf"/>
</dbReference>
<dbReference type="InterPro" id="IPR003749">
    <property type="entry name" value="ThiS/MoaD-like"/>
</dbReference>
<reference evidence="1 2" key="1">
    <citation type="journal article" date="2016" name="Nat. Commun.">
        <title>Thousands of microbial genomes shed light on interconnected biogeochemical processes in an aquifer system.</title>
        <authorList>
            <person name="Anantharaman K."/>
            <person name="Brown C.T."/>
            <person name="Hug L.A."/>
            <person name="Sharon I."/>
            <person name="Castelle C.J."/>
            <person name="Probst A.J."/>
            <person name="Thomas B.C."/>
            <person name="Singh A."/>
            <person name="Wilkins M.J."/>
            <person name="Karaoz U."/>
            <person name="Brodie E.L."/>
            <person name="Williams K.H."/>
            <person name="Hubbard S.S."/>
            <person name="Banfield J.F."/>
        </authorList>
    </citation>
    <scope>NUCLEOTIDE SEQUENCE [LARGE SCALE GENOMIC DNA]</scope>
</reference>
<comment type="caution">
    <text evidence="1">The sequence shown here is derived from an EMBL/GenBank/DDBJ whole genome shotgun (WGS) entry which is preliminary data.</text>
</comment>
<accession>A0A1F6U2U7</accession>
<dbReference type="InterPro" id="IPR010035">
    <property type="entry name" value="Thi_S"/>
</dbReference>